<evidence type="ECO:0000256" key="4">
    <source>
        <dbReference type="ARBA" id="ARBA00022827"/>
    </source>
</evidence>
<dbReference type="SUPFAM" id="SSF51905">
    <property type="entry name" value="FAD/NAD(P)-binding domain"/>
    <property type="match status" value="1"/>
</dbReference>
<keyword evidence="4" id="KW-0274">FAD</keyword>
<reference evidence="8 9" key="1">
    <citation type="submission" date="2022-04" db="EMBL/GenBank/DDBJ databases">
        <title>Human microbiome associated bacterial genomes.</title>
        <authorList>
            <person name="Sandstrom S."/>
            <person name="Salamzade R."/>
            <person name="Kalan L.R."/>
        </authorList>
    </citation>
    <scope>NUCLEOTIDE SEQUENCE [LARGE SCALE GENOMIC DNA]</scope>
    <source>
        <strain evidence="9">p3-SID767</strain>
    </source>
</reference>
<dbReference type="Gene3D" id="3.30.9.10">
    <property type="entry name" value="D-Amino Acid Oxidase, subunit A, domain 2"/>
    <property type="match status" value="1"/>
</dbReference>
<comment type="cofactor">
    <cofactor evidence="1">
        <name>FAD</name>
        <dbReference type="ChEBI" id="CHEBI:57692"/>
    </cofactor>
</comment>
<dbReference type="InterPro" id="IPR006076">
    <property type="entry name" value="FAD-dep_OxRdtase"/>
</dbReference>
<dbReference type="InterPro" id="IPR036188">
    <property type="entry name" value="FAD/NAD-bd_sf"/>
</dbReference>
<sequence length="605" mass="66574">MQPRSLNHSARSRALETLEATTAEKPLDLLVIGGGVVGAAAAFDAATRGLKVGLVEARDLAQGTSSRSSKLVHGGLRYLQMLDFKLVAEALRERNLLMTRTAPHLVRPLPFIFPFQKPLLDRAFIGSGVTLYDGLSVGSTTRSKGLRSLFTRGTRAPLHRHMTRKGMARRFPGLNQQKFIGALEYFDAQVDDARLVLTLARSAHSLGAAIATRTEVIDYVRQPAQEAGSAEDRVHGVVVRDRETGREFTVHASETLLAAGAWTGEQQNRAYDTAAETTAPRLKVLASKGIHITVPREKIPAQDGVGVISQTEKSVLFIIPMGHYWSIGTTDTAWHEPVDVPAPNARDIDYVLEHANAVLQTRLTRDDVLGTWAGLRPLLQPVQSEEAASAKISREHTVMRLSPGLTAVAGGKLTTYRSMAEDAVSFAVSEQFKNRESLTEQLPLLGGQGFGEWTDRAAEISATYNFSAQTTQRLLYRYGSLLEEFLALIDEQPELAEEVSDAAGYLRAEFVYAVRYEGALHLEDLLERRTRLFHEVADRGLSALDEILGVVAEELGWDQDRQAYEKRAYTSYVEAHLRAEQTASDAEAAQAMREALPVHQQLLTT</sequence>
<evidence type="ECO:0000259" key="6">
    <source>
        <dbReference type="Pfam" id="PF01266"/>
    </source>
</evidence>
<protein>
    <submittedName>
        <fullName evidence="8">Glycerol-3-phosphate dehydrogenase/oxidase</fullName>
    </submittedName>
</protein>
<dbReference type="EMBL" id="JALXMO010000011">
    <property type="protein sequence ID" value="MCT1606863.1"/>
    <property type="molecule type" value="Genomic_DNA"/>
</dbReference>
<dbReference type="PANTHER" id="PTHR11985">
    <property type="entry name" value="GLYCEROL-3-PHOSPHATE DEHYDROGENASE"/>
    <property type="match status" value="1"/>
</dbReference>
<evidence type="ECO:0000256" key="1">
    <source>
        <dbReference type="ARBA" id="ARBA00001974"/>
    </source>
</evidence>
<gene>
    <name evidence="8" type="ORF">M3B43_05895</name>
</gene>
<dbReference type="InterPro" id="IPR031656">
    <property type="entry name" value="DAO_C"/>
</dbReference>
<evidence type="ECO:0000259" key="7">
    <source>
        <dbReference type="Pfam" id="PF16901"/>
    </source>
</evidence>
<dbReference type="Gene3D" id="1.10.8.870">
    <property type="entry name" value="Alpha-glycerophosphate oxidase, cap domain"/>
    <property type="match status" value="1"/>
</dbReference>
<feature type="domain" description="Alpha-glycerophosphate oxidase C-terminal" evidence="7">
    <location>
        <begin position="438"/>
        <end position="562"/>
    </location>
</feature>
<proteinExistence type="inferred from homology"/>
<feature type="domain" description="FAD dependent oxidoreductase" evidence="6">
    <location>
        <begin position="28"/>
        <end position="416"/>
    </location>
</feature>
<dbReference type="InterPro" id="IPR038299">
    <property type="entry name" value="DAO_C_sf"/>
</dbReference>
<dbReference type="PROSITE" id="PS00978">
    <property type="entry name" value="FAD_G3PDH_2"/>
    <property type="match status" value="1"/>
</dbReference>
<dbReference type="RefSeq" id="WP_260072928.1">
    <property type="nucleotide sequence ID" value="NZ_JALXMO010000011.1"/>
</dbReference>
<evidence type="ECO:0000313" key="8">
    <source>
        <dbReference type="EMBL" id="MCT1606863.1"/>
    </source>
</evidence>
<accession>A0ABT2HQ91</accession>
<organism evidence="8 9">
    <name type="scientific">Nesterenkonia massiliensis</name>
    <dbReference type="NCBI Taxonomy" id="1232429"/>
    <lineage>
        <taxon>Bacteria</taxon>
        <taxon>Bacillati</taxon>
        <taxon>Actinomycetota</taxon>
        <taxon>Actinomycetes</taxon>
        <taxon>Micrococcales</taxon>
        <taxon>Micrococcaceae</taxon>
        <taxon>Nesterenkonia</taxon>
    </lineage>
</organism>
<keyword evidence="5" id="KW-0560">Oxidoreductase</keyword>
<keyword evidence="9" id="KW-1185">Reference proteome</keyword>
<dbReference type="Proteomes" id="UP001205046">
    <property type="component" value="Unassembled WGS sequence"/>
</dbReference>
<comment type="caution">
    <text evidence="8">The sequence shown here is derived from an EMBL/GenBank/DDBJ whole genome shotgun (WGS) entry which is preliminary data.</text>
</comment>
<keyword evidence="3" id="KW-0285">Flavoprotein</keyword>
<name>A0ABT2HQ91_9MICC</name>
<dbReference type="PANTHER" id="PTHR11985:SF31">
    <property type="entry name" value="GLYCEROL-3-PHOSPHATE DEHYDROGENASE 2"/>
    <property type="match status" value="1"/>
</dbReference>
<dbReference type="Pfam" id="PF16901">
    <property type="entry name" value="DAO_C"/>
    <property type="match status" value="1"/>
</dbReference>
<evidence type="ECO:0000256" key="2">
    <source>
        <dbReference type="ARBA" id="ARBA00007330"/>
    </source>
</evidence>
<dbReference type="InterPro" id="IPR000447">
    <property type="entry name" value="G3P_DH_FAD-dep"/>
</dbReference>
<comment type="similarity">
    <text evidence="2">Belongs to the FAD-dependent glycerol-3-phosphate dehydrogenase family.</text>
</comment>
<dbReference type="Pfam" id="PF01266">
    <property type="entry name" value="DAO"/>
    <property type="match status" value="1"/>
</dbReference>
<evidence type="ECO:0000256" key="5">
    <source>
        <dbReference type="ARBA" id="ARBA00023002"/>
    </source>
</evidence>
<evidence type="ECO:0000313" key="9">
    <source>
        <dbReference type="Proteomes" id="UP001205046"/>
    </source>
</evidence>
<dbReference type="Gene3D" id="3.50.50.60">
    <property type="entry name" value="FAD/NAD(P)-binding domain"/>
    <property type="match status" value="1"/>
</dbReference>
<dbReference type="PRINTS" id="PR01001">
    <property type="entry name" value="FADG3PDH"/>
</dbReference>
<evidence type="ECO:0000256" key="3">
    <source>
        <dbReference type="ARBA" id="ARBA00022630"/>
    </source>
</evidence>